<evidence type="ECO:0000313" key="1">
    <source>
        <dbReference type="EMBL" id="GAH89093.1"/>
    </source>
</evidence>
<sequence>MLELHDGGGIYCFAGKNLVLRGNFIRDIPDTGGYGASAYYLDERSENCLVEGNLSLRVDRPSHNHMANKNTIRNNVFIIDGDARLTFPRSSNYVFEKNI</sequence>
<feature type="non-terminal residue" evidence="1">
    <location>
        <position position="99"/>
    </location>
</feature>
<dbReference type="SUPFAM" id="SSF51126">
    <property type="entry name" value="Pectin lyase-like"/>
    <property type="match status" value="1"/>
</dbReference>
<dbReference type="Gene3D" id="2.160.20.10">
    <property type="entry name" value="Single-stranded right-handed beta-helix, Pectin lyase-like"/>
    <property type="match status" value="1"/>
</dbReference>
<reference evidence="1" key="1">
    <citation type="journal article" date="2014" name="Front. Microbiol.">
        <title>High frequency of phylogenetically diverse reductive dehalogenase-homologous genes in deep subseafloor sedimentary metagenomes.</title>
        <authorList>
            <person name="Kawai M."/>
            <person name="Futagami T."/>
            <person name="Toyoda A."/>
            <person name="Takaki Y."/>
            <person name="Nishi S."/>
            <person name="Hori S."/>
            <person name="Arai W."/>
            <person name="Tsubouchi T."/>
            <person name="Morono Y."/>
            <person name="Uchiyama I."/>
            <person name="Ito T."/>
            <person name="Fujiyama A."/>
            <person name="Inagaki F."/>
            <person name="Takami H."/>
        </authorList>
    </citation>
    <scope>NUCLEOTIDE SEQUENCE</scope>
    <source>
        <strain evidence="1">Expedition CK06-06</strain>
    </source>
</reference>
<dbReference type="AlphaFoldDB" id="X1L4L2"/>
<dbReference type="InterPro" id="IPR012334">
    <property type="entry name" value="Pectin_lyas_fold"/>
</dbReference>
<proteinExistence type="predicted"/>
<comment type="caution">
    <text evidence="1">The sequence shown here is derived from an EMBL/GenBank/DDBJ whole genome shotgun (WGS) entry which is preliminary data.</text>
</comment>
<gene>
    <name evidence="1" type="ORF">S03H2_60427</name>
</gene>
<name>X1L4L2_9ZZZZ</name>
<dbReference type="EMBL" id="BARU01038938">
    <property type="protein sequence ID" value="GAH89093.1"/>
    <property type="molecule type" value="Genomic_DNA"/>
</dbReference>
<accession>X1L4L2</accession>
<dbReference type="InterPro" id="IPR011050">
    <property type="entry name" value="Pectin_lyase_fold/virulence"/>
</dbReference>
<protein>
    <recommendedName>
        <fullName evidence="2">Right handed beta helix domain-containing protein</fullName>
    </recommendedName>
</protein>
<evidence type="ECO:0008006" key="2">
    <source>
        <dbReference type="Google" id="ProtNLM"/>
    </source>
</evidence>
<organism evidence="1">
    <name type="scientific">marine sediment metagenome</name>
    <dbReference type="NCBI Taxonomy" id="412755"/>
    <lineage>
        <taxon>unclassified sequences</taxon>
        <taxon>metagenomes</taxon>
        <taxon>ecological metagenomes</taxon>
    </lineage>
</organism>